<keyword evidence="3" id="KW-1185">Reference proteome</keyword>
<proteinExistence type="predicted"/>
<protein>
    <submittedName>
        <fullName evidence="2">Uncharacterized protein</fullName>
    </submittedName>
</protein>
<accession>A0AAD9D9G1</accession>
<feature type="compositionally biased region" description="Basic residues" evidence="1">
    <location>
        <begin position="56"/>
        <end position="72"/>
    </location>
</feature>
<dbReference type="EMBL" id="JATAAI010000025">
    <property type="protein sequence ID" value="KAK1737593.1"/>
    <property type="molecule type" value="Genomic_DNA"/>
</dbReference>
<organism evidence="2 3">
    <name type="scientific">Skeletonema marinoi</name>
    <dbReference type="NCBI Taxonomy" id="267567"/>
    <lineage>
        <taxon>Eukaryota</taxon>
        <taxon>Sar</taxon>
        <taxon>Stramenopiles</taxon>
        <taxon>Ochrophyta</taxon>
        <taxon>Bacillariophyta</taxon>
        <taxon>Coscinodiscophyceae</taxon>
        <taxon>Thalassiosirophycidae</taxon>
        <taxon>Thalassiosirales</taxon>
        <taxon>Skeletonemataceae</taxon>
        <taxon>Skeletonema</taxon>
        <taxon>Skeletonema marinoi-dohrnii complex</taxon>
    </lineage>
</organism>
<dbReference type="AlphaFoldDB" id="A0AAD9D9G1"/>
<evidence type="ECO:0000313" key="2">
    <source>
        <dbReference type="EMBL" id="KAK1737593.1"/>
    </source>
</evidence>
<sequence>MTTMSAANMMMRGGIIMSRRSLVVCSSAASRSLSTLPSRYDVATQLHAHQTTNYNHQRHHLFSTKTRRRRRGGASLSNDRDLSPQQFLSVANNLLDKVESSVLKLKNNNEGIEVRRHPASSVSTSDADGSDRQHLGQLEIKVPSIEGPYEGGTYMLTINADNNVALQCLSGNFTYVYNTVTSEWVGQEDGHSLLGILTRDWIRQCHGVPDF</sequence>
<feature type="region of interest" description="Disordered" evidence="1">
    <location>
        <begin position="49"/>
        <end position="81"/>
    </location>
</feature>
<evidence type="ECO:0000256" key="1">
    <source>
        <dbReference type="SAM" id="MobiDB-lite"/>
    </source>
</evidence>
<name>A0AAD9D9G1_9STRA</name>
<dbReference type="Proteomes" id="UP001224775">
    <property type="component" value="Unassembled WGS sequence"/>
</dbReference>
<comment type="caution">
    <text evidence="2">The sequence shown here is derived from an EMBL/GenBank/DDBJ whole genome shotgun (WGS) entry which is preliminary data.</text>
</comment>
<evidence type="ECO:0000313" key="3">
    <source>
        <dbReference type="Proteomes" id="UP001224775"/>
    </source>
</evidence>
<gene>
    <name evidence="2" type="ORF">QTG54_011879</name>
</gene>
<reference evidence="2" key="1">
    <citation type="submission" date="2023-06" db="EMBL/GenBank/DDBJ databases">
        <title>Survivors Of The Sea: Transcriptome response of Skeletonema marinoi to long-term dormancy.</title>
        <authorList>
            <person name="Pinder M.I.M."/>
            <person name="Kourtchenko O."/>
            <person name="Robertson E.K."/>
            <person name="Larsson T."/>
            <person name="Maumus F."/>
            <person name="Osuna-Cruz C.M."/>
            <person name="Vancaester E."/>
            <person name="Stenow R."/>
            <person name="Vandepoele K."/>
            <person name="Ploug H."/>
            <person name="Bruchert V."/>
            <person name="Godhe A."/>
            <person name="Topel M."/>
        </authorList>
    </citation>
    <scope>NUCLEOTIDE SEQUENCE</scope>
    <source>
        <strain evidence="2">R05AC</strain>
    </source>
</reference>